<dbReference type="Gene3D" id="3.60.15.10">
    <property type="entry name" value="Ribonuclease Z/Hydroxyacylglutathione hydrolase-like"/>
    <property type="match status" value="1"/>
</dbReference>
<evidence type="ECO:0000259" key="1">
    <source>
        <dbReference type="Pfam" id="PF12706"/>
    </source>
</evidence>
<accession>A0A4V2X8I5</accession>
<dbReference type="PANTHER" id="PTHR43546">
    <property type="entry name" value="UPF0173 METAL-DEPENDENT HYDROLASE MJ1163-RELATED"/>
    <property type="match status" value="1"/>
</dbReference>
<comment type="caution">
    <text evidence="2">The sequence shown here is derived from an EMBL/GenBank/DDBJ whole genome shotgun (WGS) entry which is preliminary data.</text>
</comment>
<dbReference type="Pfam" id="PF12706">
    <property type="entry name" value="Lactamase_B_2"/>
    <property type="match status" value="1"/>
</dbReference>
<organism evidence="2 3">
    <name type="scientific">Arundinibacter roseus</name>
    <dbReference type="NCBI Taxonomy" id="2070510"/>
    <lineage>
        <taxon>Bacteria</taxon>
        <taxon>Pseudomonadati</taxon>
        <taxon>Bacteroidota</taxon>
        <taxon>Cytophagia</taxon>
        <taxon>Cytophagales</taxon>
        <taxon>Spirosomataceae</taxon>
        <taxon>Arundinibacter</taxon>
    </lineage>
</organism>
<dbReference type="SUPFAM" id="SSF56281">
    <property type="entry name" value="Metallo-hydrolase/oxidoreductase"/>
    <property type="match status" value="1"/>
</dbReference>
<protein>
    <submittedName>
        <fullName evidence="2">MBL fold metallo-hydrolase</fullName>
    </submittedName>
</protein>
<reference evidence="2 3" key="1">
    <citation type="submission" date="2019-02" db="EMBL/GenBank/DDBJ databases">
        <title>Arundinibacter roseus gen. nov., sp. nov., a new member of the family Cytophagaceae.</title>
        <authorList>
            <person name="Szuroczki S."/>
            <person name="Khayer B."/>
            <person name="Sproer C."/>
            <person name="Toumi M."/>
            <person name="Szabo A."/>
            <person name="Felfoldi T."/>
            <person name="Schumann P."/>
            <person name="Toth E."/>
        </authorList>
    </citation>
    <scope>NUCLEOTIDE SEQUENCE [LARGE SCALE GENOMIC DNA]</scope>
    <source>
        <strain evidence="2 3">DMA-k-7a</strain>
    </source>
</reference>
<name>A0A4V2X8I5_9BACT</name>
<dbReference type="InterPro" id="IPR001279">
    <property type="entry name" value="Metallo-B-lactamas"/>
</dbReference>
<dbReference type="AlphaFoldDB" id="A0A4V2X8I5"/>
<proteinExistence type="predicted"/>
<sequence>MFDSSRPDSAKIDRSQKDDQLLSDIRSTLSVSKGFRVWWLGQSGFLLQWQGKHLLFDPYLSDSLTHKYAKTDKPHTRLRERVIDPARLDFIQVVTSSHNHTDHLDAETLGPLFTANPDIQFVIPEANREFVTERLGCASDFPIGMTDGFVKDIGGFRFFGIPAAHNELERDGLGQCRFMGFVVEFGGYRVYHSGDTLWFDGLADLLMPYALDLAFLPINGNRPERRVAGNLSADEAARLGSVIGAGCVIPHHFDMFEFNTEDPQVFVKAAQQYQTPHYVLELGEKWTKE</sequence>
<dbReference type="InterPro" id="IPR036866">
    <property type="entry name" value="RibonucZ/Hydroxyglut_hydro"/>
</dbReference>
<feature type="domain" description="Metallo-beta-lactamase" evidence="1">
    <location>
        <begin position="54"/>
        <end position="253"/>
    </location>
</feature>
<dbReference type="InterPro" id="IPR050114">
    <property type="entry name" value="UPF0173_UPF0282_UlaG_hydrolase"/>
</dbReference>
<keyword evidence="3" id="KW-1185">Reference proteome</keyword>
<dbReference type="GO" id="GO:0016787">
    <property type="term" value="F:hydrolase activity"/>
    <property type="evidence" value="ECO:0007669"/>
    <property type="project" value="UniProtKB-KW"/>
</dbReference>
<dbReference type="Proteomes" id="UP000295706">
    <property type="component" value="Unassembled WGS sequence"/>
</dbReference>
<evidence type="ECO:0000313" key="3">
    <source>
        <dbReference type="Proteomes" id="UP000295706"/>
    </source>
</evidence>
<keyword evidence="2" id="KW-0378">Hydrolase</keyword>
<dbReference type="OrthoDB" id="9789133at2"/>
<evidence type="ECO:0000313" key="2">
    <source>
        <dbReference type="EMBL" id="TDB60025.1"/>
    </source>
</evidence>
<gene>
    <name evidence="2" type="ORF">EZE20_21370</name>
</gene>
<dbReference type="RefSeq" id="WP_132121579.1">
    <property type="nucleotide sequence ID" value="NZ_SMJU01000018.1"/>
</dbReference>
<dbReference type="EMBL" id="SMJU01000018">
    <property type="protein sequence ID" value="TDB60025.1"/>
    <property type="molecule type" value="Genomic_DNA"/>
</dbReference>